<dbReference type="AlphaFoldDB" id="G0RIV5"/>
<dbReference type="EMBL" id="GL985063">
    <property type="protein sequence ID" value="EGR49154.1"/>
    <property type="molecule type" value="Genomic_DNA"/>
</dbReference>
<dbReference type="GO" id="GO:0006508">
    <property type="term" value="P:proteolysis"/>
    <property type="evidence" value="ECO:0007669"/>
    <property type="project" value="InterPro"/>
</dbReference>
<dbReference type="Pfam" id="PF02230">
    <property type="entry name" value="Abhydrolase_2"/>
    <property type="match status" value="1"/>
</dbReference>
<gene>
    <name evidence="4" type="ORF">TRIREDRAFT_32027</name>
</gene>
<dbReference type="InterPro" id="IPR001375">
    <property type="entry name" value="Peptidase_S9_cat"/>
</dbReference>
<dbReference type="PANTHER" id="PTHR10655">
    <property type="entry name" value="LYSOPHOSPHOLIPASE-RELATED"/>
    <property type="match status" value="1"/>
</dbReference>
<dbReference type="HOGENOM" id="CLU_049413_2_0_1"/>
<dbReference type="eggNOG" id="KOG2112">
    <property type="taxonomic scope" value="Eukaryota"/>
</dbReference>
<proteinExistence type="inferred from homology"/>
<dbReference type="VEuPathDB" id="FungiDB:TRIREDRAFT_32027"/>
<feature type="non-terminal residue" evidence="4">
    <location>
        <position position="1"/>
    </location>
</feature>
<feature type="domain" description="Phospholipase/carboxylesterase/thioesterase" evidence="3">
    <location>
        <begin position="49"/>
        <end position="159"/>
    </location>
</feature>
<dbReference type="GO" id="GO:0008236">
    <property type="term" value="F:serine-type peptidase activity"/>
    <property type="evidence" value="ECO:0007669"/>
    <property type="project" value="InterPro"/>
</dbReference>
<evidence type="ECO:0000259" key="2">
    <source>
        <dbReference type="Pfam" id="PF00326"/>
    </source>
</evidence>
<evidence type="ECO:0000313" key="4">
    <source>
        <dbReference type="EMBL" id="EGR49154.1"/>
    </source>
</evidence>
<dbReference type="InterPro" id="IPR029058">
    <property type="entry name" value="AB_hydrolase_fold"/>
</dbReference>
<dbReference type="InterPro" id="IPR003140">
    <property type="entry name" value="PLipase/COase/thioEstase"/>
</dbReference>
<protein>
    <submittedName>
        <fullName evidence="4">Predicted protein</fullName>
    </submittedName>
</protein>
<accession>G0RIV5</accession>
<dbReference type="GO" id="GO:0052689">
    <property type="term" value="F:carboxylic ester hydrolase activity"/>
    <property type="evidence" value="ECO:0007669"/>
    <property type="project" value="TreeGrafter"/>
</dbReference>
<dbReference type="Proteomes" id="UP000008984">
    <property type="component" value="Unassembled WGS sequence"/>
</dbReference>
<dbReference type="OrthoDB" id="2418081at2759"/>
<dbReference type="PANTHER" id="PTHR10655:SF63">
    <property type="entry name" value="PHOSPHOLIPASE_CARBOXYLESTERASE_THIOESTERASE DOMAIN-CONTAINING PROTEIN"/>
    <property type="match status" value="1"/>
</dbReference>
<dbReference type="KEGG" id="tre:TRIREDRAFT_32027"/>
<dbReference type="Gene3D" id="3.40.50.1820">
    <property type="entry name" value="alpha/beta hydrolase"/>
    <property type="match status" value="1"/>
</dbReference>
<dbReference type="GeneID" id="18484511"/>
<evidence type="ECO:0000256" key="1">
    <source>
        <dbReference type="ARBA" id="ARBA00006499"/>
    </source>
</evidence>
<reference evidence="4 5" key="1">
    <citation type="journal article" date="2008" name="Nat. Biotechnol.">
        <title>Genome sequencing and analysis of the biomass-degrading fungus Trichoderma reesei (syn. Hypocrea jecorina).</title>
        <authorList>
            <person name="Martinez D."/>
            <person name="Berka R.M."/>
            <person name="Henrissat B."/>
            <person name="Saloheimo M."/>
            <person name="Arvas M."/>
            <person name="Baker S.E."/>
            <person name="Chapman J."/>
            <person name="Chertkov O."/>
            <person name="Coutinho P.M."/>
            <person name="Cullen D."/>
            <person name="Danchin E.G."/>
            <person name="Grigoriev I.V."/>
            <person name="Harris P."/>
            <person name="Jackson M."/>
            <person name="Kubicek C.P."/>
            <person name="Han C.S."/>
            <person name="Ho I."/>
            <person name="Larrondo L.F."/>
            <person name="de Leon A.L."/>
            <person name="Magnuson J.K."/>
            <person name="Merino S."/>
            <person name="Misra M."/>
            <person name="Nelson B."/>
            <person name="Putnam N."/>
            <person name="Robbertse B."/>
            <person name="Salamov A.A."/>
            <person name="Schmoll M."/>
            <person name="Terry A."/>
            <person name="Thayer N."/>
            <person name="Westerholm-Parvinen A."/>
            <person name="Schoch C.L."/>
            <person name="Yao J."/>
            <person name="Barabote R."/>
            <person name="Nelson M.A."/>
            <person name="Detter C."/>
            <person name="Bruce D."/>
            <person name="Kuske C.R."/>
            <person name="Xie G."/>
            <person name="Richardson P."/>
            <person name="Rokhsar D.S."/>
            <person name="Lucas S.M."/>
            <person name="Rubin E.M."/>
            <person name="Dunn-Coleman N."/>
            <person name="Ward M."/>
            <person name="Brettin T.S."/>
        </authorList>
    </citation>
    <scope>NUCLEOTIDE SEQUENCE [LARGE SCALE GENOMIC DNA]</scope>
    <source>
        <strain evidence="4 5">QM6a</strain>
    </source>
</reference>
<dbReference type="InterPro" id="IPR050565">
    <property type="entry name" value="LYPA1-2/EST-like"/>
</dbReference>
<comment type="similarity">
    <text evidence="1">Belongs to the AB hydrolase superfamily. AB hydrolase 2 family.</text>
</comment>
<dbReference type="Pfam" id="PF00326">
    <property type="entry name" value="Peptidase_S9"/>
    <property type="match status" value="1"/>
</dbReference>
<organism evidence="5">
    <name type="scientific">Hypocrea jecorina (strain QM6a)</name>
    <name type="common">Trichoderma reesei</name>
    <dbReference type="NCBI Taxonomy" id="431241"/>
    <lineage>
        <taxon>Eukaryota</taxon>
        <taxon>Fungi</taxon>
        <taxon>Dikarya</taxon>
        <taxon>Ascomycota</taxon>
        <taxon>Pezizomycotina</taxon>
        <taxon>Sordariomycetes</taxon>
        <taxon>Hypocreomycetidae</taxon>
        <taxon>Hypocreales</taxon>
        <taxon>Hypocreaceae</taxon>
        <taxon>Trichoderma</taxon>
    </lineage>
</organism>
<feature type="non-terminal residue" evidence="4">
    <location>
        <position position="256"/>
    </location>
</feature>
<dbReference type="SUPFAM" id="SSF53474">
    <property type="entry name" value="alpha/beta-Hydrolases"/>
    <property type="match status" value="1"/>
</dbReference>
<evidence type="ECO:0000313" key="5">
    <source>
        <dbReference type="Proteomes" id="UP000008984"/>
    </source>
</evidence>
<sequence length="256" mass="28358">HTHTVILLHGRDSQAQEFASEFFECEASDCDASKPEAETPPADRTLPALFPMVRWVFPQATSLPSERFGVDMSQWFDMWSVENAEERPDLQVPGLLSSVASIRELVKVEELLVPRKSIFLGGISQGFATALATFFADGSGGFAGLCGFCSWLPLADKATCKLSMAKQGLDQLQHMQKLYASSDGQQQEKPSRNAQLISTPVLLEHCQDDEVVPIANGARMRDLLSQLGISVDWHEYEDGGHWINEPQGVDDFVRFL</sequence>
<dbReference type="GO" id="GO:0008474">
    <property type="term" value="F:palmitoyl-(protein) hydrolase activity"/>
    <property type="evidence" value="ECO:0007669"/>
    <property type="project" value="TreeGrafter"/>
</dbReference>
<dbReference type="GO" id="GO:0005737">
    <property type="term" value="C:cytoplasm"/>
    <property type="evidence" value="ECO:0007669"/>
    <property type="project" value="TreeGrafter"/>
</dbReference>
<name>G0RIV5_HYPJQ</name>
<keyword evidence="5" id="KW-1185">Reference proteome</keyword>
<feature type="domain" description="Peptidase S9 prolyl oligopeptidase catalytic" evidence="2">
    <location>
        <begin position="173"/>
        <end position="247"/>
    </location>
</feature>
<dbReference type="RefSeq" id="XP_006964855.1">
    <property type="nucleotide sequence ID" value="XM_006964793.1"/>
</dbReference>
<evidence type="ECO:0000259" key="3">
    <source>
        <dbReference type="Pfam" id="PF02230"/>
    </source>
</evidence>